<dbReference type="OrthoDB" id="2788229at2759"/>
<accession>A0A8H5H531</accession>
<proteinExistence type="predicted"/>
<comment type="caution">
    <text evidence="1">The sequence shown here is derived from an EMBL/GenBank/DDBJ whole genome shotgun (WGS) entry which is preliminary data.</text>
</comment>
<protein>
    <recommendedName>
        <fullName evidence="3">F-box domain-containing protein</fullName>
    </recommendedName>
</protein>
<keyword evidence="2" id="KW-1185">Reference proteome</keyword>
<name>A0A8H5H531_9AGAR</name>
<dbReference type="AlphaFoldDB" id="A0A8H5H531"/>
<dbReference type="Proteomes" id="UP000565441">
    <property type="component" value="Unassembled WGS sequence"/>
</dbReference>
<organism evidence="1 2">
    <name type="scientific">Tricholomella constricta</name>
    <dbReference type="NCBI Taxonomy" id="117010"/>
    <lineage>
        <taxon>Eukaryota</taxon>
        <taxon>Fungi</taxon>
        <taxon>Dikarya</taxon>
        <taxon>Basidiomycota</taxon>
        <taxon>Agaricomycotina</taxon>
        <taxon>Agaricomycetes</taxon>
        <taxon>Agaricomycetidae</taxon>
        <taxon>Agaricales</taxon>
        <taxon>Tricholomatineae</taxon>
        <taxon>Lyophyllaceae</taxon>
        <taxon>Tricholomella</taxon>
    </lineage>
</organism>
<evidence type="ECO:0000313" key="2">
    <source>
        <dbReference type="Proteomes" id="UP000565441"/>
    </source>
</evidence>
<dbReference type="EMBL" id="JAACJP010000026">
    <property type="protein sequence ID" value="KAF5376873.1"/>
    <property type="molecule type" value="Genomic_DNA"/>
</dbReference>
<dbReference type="Gene3D" id="3.80.10.10">
    <property type="entry name" value="Ribonuclease Inhibitor"/>
    <property type="match status" value="1"/>
</dbReference>
<sequence>MPPPNLPTELVHMILDEVAEADGPRALKPMAPVSRTFRDICRPYTWKTMVIIPRLVDALAEQLAVAPEITRYVQELYIDASEAQNYDWLRDPWPTVYGACLQQNWPKLRMLEINCFNWKALSARDQASLTALTQLPTFRELRAFCVRDISFSIFAGFRGLKHLQLTSCSLHIDVDLQRLRCTAPTCSYLETLRISQHYGPGGLETLLNYITSEASPVNLTRLRALSFDPRCDGRVKRPGLAQMLAVSSASLEVLKIEAEENGIRRRSAGGI</sequence>
<dbReference type="InterPro" id="IPR032675">
    <property type="entry name" value="LRR_dom_sf"/>
</dbReference>
<gene>
    <name evidence="1" type="ORF">D9615_007268</name>
</gene>
<evidence type="ECO:0000313" key="1">
    <source>
        <dbReference type="EMBL" id="KAF5376873.1"/>
    </source>
</evidence>
<reference evidence="1 2" key="1">
    <citation type="journal article" date="2020" name="ISME J.">
        <title>Uncovering the hidden diversity of litter-decomposition mechanisms in mushroom-forming fungi.</title>
        <authorList>
            <person name="Floudas D."/>
            <person name="Bentzer J."/>
            <person name="Ahren D."/>
            <person name="Johansson T."/>
            <person name="Persson P."/>
            <person name="Tunlid A."/>
        </authorList>
    </citation>
    <scope>NUCLEOTIDE SEQUENCE [LARGE SCALE GENOMIC DNA]</scope>
    <source>
        <strain evidence="1 2">CBS 661.87</strain>
    </source>
</reference>
<dbReference type="SUPFAM" id="SSF52047">
    <property type="entry name" value="RNI-like"/>
    <property type="match status" value="1"/>
</dbReference>
<evidence type="ECO:0008006" key="3">
    <source>
        <dbReference type="Google" id="ProtNLM"/>
    </source>
</evidence>